<evidence type="ECO:0000313" key="2">
    <source>
        <dbReference type="Proteomes" id="UP000001420"/>
    </source>
</evidence>
<dbReference type="KEGG" id="pma:Pro_0070"/>
<proteinExistence type="predicted"/>
<dbReference type="RefSeq" id="WP_011124225.1">
    <property type="nucleotide sequence ID" value="NC_005042.1"/>
</dbReference>
<dbReference type="STRING" id="167539.Pro_0070"/>
<dbReference type="PATRIC" id="fig|167539.5.peg.74"/>
<gene>
    <name evidence="1" type="ordered locus">Pro_0070</name>
</gene>
<dbReference type="OrthoDB" id="556623at2"/>
<protein>
    <submittedName>
        <fullName evidence="1">Uncharacterized conserved protein</fullName>
    </submittedName>
</protein>
<dbReference type="EMBL" id="AE017126">
    <property type="protein sequence ID" value="AAP99116.1"/>
    <property type="molecule type" value="Genomic_DNA"/>
</dbReference>
<dbReference type="HOGENOM" id="CLU_148028_0_0_3"/>
<accession>Q7VEE3</accession>
<organism evidence="1 2">
    <name type="scientific">Prochlorococcus marinus (strain SARG / CCMP1375 / SS120)</name>
    <dbReference type="NCBI Taxonomy" id="167539"/>
    <lineage>
        <taxon>Bacteria</taxon>
        <taxon>Bacillati</taxon>
        <taxon>Cyanobacteriota</taxon>
        <taxon>Cyanophyceae</taxon>
        <taxon>Synechococcales</taxon>
        <taxon>Prochlorococcaceae</taxon>
        <taxon>Prochlorococcus</taxon>
    </lineage>
</organism>
<name>Q7VEE3_PROMA</name>
<dbReference type="eggNOG" id="ENOG503443W">
    <property type="taxonomic scope" value="Bacteria"/>
</dbReference>
<reference evidence="1 2" key="1">
    <citation type="journal article" date="2003" name="Proc. Natl. Acad. Sci. U.S.A.">
        <title>Genome sequence of the cyanobacterium Prochlorococcus marinus SS120, a nearly minimal oxyphototrophic genome.</title>
        <authorList>
            <person name="Dufresne A."/>
            <person name="Salanoubat M."/>
            <person name="Partensky F."/>
            <person name="Artiguenave F."/>
            <person name="Axmann I.M."/>
            <person name="Barbe V."/>
            <person name="Duprat S."/>
            <person name="Galperin M.Y."/>
            <person name="Koonin E.V."/>
            <person name="Le Gall F."/>
            <person name="Makarova K.S."/>
            <person name="Ostrowski M."/>
            <person name="Oztas S."/>
            <person name="Robert C."/>
            <person name="Rogozin I.B."/>
            <person name="Scanlan D.J."/>
            <person name="Tandeau de Marsac N."/>
            <person name="Weissenbach J."/>
            <person name="Wincker P."/>
            <person name="Wolf Y.I."/>
            <person name="Hess W.R."/>
        </authorList>
    </citation>
    <scope>NUCLEOTIDE SEQUENCE [LARGE SCALE GENOMIC DNA]</scope>
    <source>
        <strain evidence="2">SARG / CCMP1375 / SS120</strain>
    </source>
</reference>
<dbReference type="Proteomes" id="UP000001420">
    <property type="component" value="Chromosome"/>
</dbReference>
<sequence length="126" mass="14044">MSQRWVILQHTLSQESLEGMHFDLLLEDNGSCRTWRLPCIPDIDGPSVSATPLLPHKLHWLEREAGAVSGGRGWAKRIVGGKFYGSLPFEKDGDISININSSNLTGRLFLSNNLCQITCFSNFDVI</sequence>
<dbReference type="AlphaFoldDB" id="Q7VEE3"/>
<dbReference type="EnsemblBacteria" id="AAP99116">
    <property type="protein sequence ID" value="AAP99116"/>
    <property type="gene ID" value="Pro_0070"/>
</dbReference>
<keyword evidence="2" id="KW-1185">Reference proteome</keyword>
<evidence type="ECO:0000313" key="1">
    <source>
        <dbReference type="EMBL" id="AAP99116.1"/>
    </source>
</evidence>